<protein>
    <submittedName>
        <fullName evidence="4">Uncharacterized protein DUF2510</fullName>
    </submittedName>
</protein>
<keyword evidence="2" id="KW-0812">Transmembrane</keyword>
<evidence type="ECO:0000256" key="2">
    <source>
        <dbReference type="SAM" id="Phobius"/>
    </source>
</evidence>
<keyword evidence="2" id="KW-1133">Transmembrane helix</keyword>
<sequence>MSAPAGWYTDPQDSQVLRYFDGASWTTHTQPVPAAPASGQYGQQGQFQQGQYGQQSQPQQGWQQGPSPLASQFTAQQRQPAWGTGASSGGRGGTPTGVKLAIAGALVGIVVFMGVGLALSGNSTSEADPDELSDALSAVVDDGFDCEALGEQAVLLSEPDEVPLVSTSNLTMTKDLRSTVEVPESGRTVALACRGDSEWGDGSRESVDLELSLDSAGDAWVSYSVR</sequence>
<organism evidence="4 5">
    <name type="scientific">Sanguibacter antarcticus</name>
    <dbReference type="NCBI Taxonomy" id="372484"/>
    <lineage>
        <taxon>Bacteria</taxon>
        <taxon>Bacillati</taxon>
        <taxon>Actinomycetota</taxon>
        <taxon>Actinomycetes</taxon>
        <taxon>Micrococcales</taxon>
        <taxon>Sanguibacteraceae</taxon>
        <taxon>Sanguibacter</taxon>
    </lineage>
</organism>
<name>A0A2A9E748_9MICO</name>
<dbReference type="Proteomes" id="UP000225548">
    <property type="component" value="Unassembled WGS sequence"/>
</dbReference>
<feature type="region of interest" description="Disordered" evidence="1">
    <location>
        <begin position="27"/>
        <end position="92"/>
    </location>
</feature>
<feature type="domain" description="DUF2510" evidence="3">
    <location>
        <begin position="5"/>
        <end position="37"/>
    </location>
</feature>
<dbReference type="AlphaFoldDB" id="A0A2A9E748"/>
<keyword evidence="2" id="KW-0472">Membrane</keyword>
<dbReference type="OrthoDB" id="5149292at2"/>
<reference evidence="4 5" key="1">
    <citation type="submission" date="2017-10" db="EMBL/GenBank/DDBJ databases">
        <title>Sequencing the genomes of 1000 actinobacteria strains.</title>
        <authorList>
            <person name="Klenk H.-P."/>
        </authorList>
    </citation>
    <scope>NUCLEOTIDE SEQUENCE [LARGE SCALE GENOMIC DNA]</scope>
    <source>
        <strain evidence="4 5">DSM 18966</strain>
    </source>
</reference>
<evidence type="ECO:0000313" key="4">
    <source>
        <dbReference type="EMBL" id="PFG34466.1"/>
    </source>
</evidence>
<evidence type="ECO:0000313" key="5">
    <source>
        <dbReference type="Proteomes" id="UP000225548"/>
    </source>
</evidence>
<feature type="transmembrane region" description="Helical" evidence="2">
    <location>
        <begin position="100"/>
        <end position="119"/>
    </location>
</feature>
<dbReference type="InterPro" id="IPR018929">
    <property type="entry name" value="DUF2510"/>
</dbReference>
<feature type="compositionally biased region" description="Polar residues" evidence="1">
    <location>
        <begin position="69"/>
        <end position="79"/>
    </location>
</feature>
<dbReference type="EMBL" id="PDJG01000001">
    <property type="protein sequence ID" value="PFG34466.1"/>
    <property type="molecule type" value="Genomic_DNA"/>
</dbReference>
<feature type="compositionally biased region" description="Low complexity" evidence="1">
    <location>
        <begin position="38"/>
        <end position="68"/>
    </location>
</feature>
<proteinExistence type="predicted"/>
<comment type="caution">
    <text evidence="4">The sequence shown here is derived from an EMBL/GenBank/DDBJ whole genome shotgun (WGS) entry which is preliminary data.</text>
</comment>
<gene>
    <name evidence="4" type="ORF">ATL42_2376</name>
</gene>
<evidence type="ECO:0000259" key="3">
    <source>
        <dbReference type="Pfam" id="PF10708"/>
    </source>
</evidence>
<dbReference type="RefSeq" id="WP_098455494.1">
    <property type="nucleotide sequence ID" value="NZ_PDJG01000001.1"/>
</dbReference>
<evidence type="ECO:0000256" key="1">
    <source>
        <dbReference type="SAM" id="MobiDB-lite"/>
    </source>
</evidence>
<accession>A0A2A9E748</accession>
<dbReference type="SUPFAM" id="SSF81995">
    <property type="entry name" value="beta-sandwich domain of Sec23/24"/>
    <property type="match status" value="1"/>
</dbReference>
<keyword evidence="5" id="KW-1185">Reference proteome</keyword>
<dbReference type="Pfam" id="PF10708">
    <property type="entry name" value="DUF2510"/>
    <property type="match status" value="1"/>
</dbReference>